<reference evidence="2 3" key="1">
    <citation type="submission" date="2020-02" db="EMBL/GenBank/DDBJ databases">
        <authorList>
            <person name="Ferguson B K."/>
        </authorList>
    </citation>
    <scope>NUCLEOTIDE SEQUENCE [LARGE SCALE GENOMIC DNA]</scope>
</reference>
<dbReference type="PANTHER" id="PTHR46582">
    <property type="entry name" value="ZINC FINGER CCCH DOMAIN-CONTAINING PROTEIN 18"/>
    <property type="match status" value="1"/>
</dbReference>
<feature type="compositionally biased region" description="Basic and acidic residues" evidence="1">
    <location>
        <begin position="9"/>
        <end position="21"/>
    </location>
</feature>
<feature type="region of interest" description="Disordered" evidence="1">
    <location>
        <begin position="1"/>
        <end position="153"/>
    </location>
</feature>
<sequence>MSFPPAQHPPHDFRPHLERPPPMRPPPGYPPHPPHHPAGPKPGPGEDPSSESAWERGLRHAKEMMRKANKRKELDMDFEEKKMNLGLGQDEMDREAGYYVRAGSPEPPVERWPPPREPPARRAAPRLTPDHYPPEEPDPYYHAGPEYYRQLSN</sequence>
<dbReference type="PANTHER" id="PTHR46582:SF1">
    <property type="entry name" value="ZINC FINGER CCCH DOMAIN-CONTAINING PROTEIN 18"/>
    <property type="match status" value="1"/>
</dbReference>
<dbReference type="InterPro" id="IPR052647">
    <property type="entry name" value="Zinc_finger_CCCH-type"/>
</dbReference>
<dbReference type="AlphaFoldDB" id="A0A6H5IFJ8"/>
<dbReference type="GO" id="GO:0003723">
    <property type="term" value="F:RNA binding"/>
    <property type="evidence" value="ECO:0007669"/>
    <property type="project" value="TreeGrafter"/>
</dbReference>
<dbReference type="EMBL" id="CADCXV010000826">
    <property type="protein sequence ID" value="CAB0036696.1"/>
    <property type="molecule type" value="Genomic_DNA"/>
</dbReference>
<evidence type="ECO:0000256" key="1">
    <source>
        <dbReference type="SAM" id="MobiDB-lite"/>
    </source>
</evidence>
<organism evidence="2 3">
    <name type="scientific">Trichogramma brassicae</name>
    <dbReference type="NCBI Taxonomy" id="86971"/>
    <lineage>
        <taxon>Eukaryota</taxon>
        <taxon>Metazoa</taxon>
        <taxon>Ecdysozoa</taxon>
        <taxon>Arthropoda</taxon>
        <taxon>Hexapoda</taxon>
        <taxon>Insecta</taxon>
        <taxon>Pterygota</taxon>
        <taxon>Neoptera</taxon>
        <taxon>Endopterygota</taxon>
        <taxon>Hymenoptera</taxon>
        <taxon>Apocrita</taxon>
        <taxon>Proctotrupomorpha</taxon>
        <taxon>Chalcidoidea</taxon>
        <taxon>Trichogrammatidae</taxon>
        <taxon>Trichogramma</taxon>
    </lineage>
</organism>
<keyword evidence="3" id="KW-1185">Reference proteome</keyword>
<evidence type="ECO:0000313" key="2">
    <source>
        <dbReference type="EMBL" id="CAB0036696.1"/>
    </source>
</evidence>
<feature type="compositionally biased region" description="Pro residues" evidence="1">
    <location>
        <begin position="105"/>
        <end position="117"/>
    </location>
</feature>
<name>A0A6H5IFJ8_9HYME</name>
<gene>
    <name evidence="2" type="ORF">TBRA_LOCUS8555</name>
</gene>
<proteinExistence type="predicted"/>
<evidence type="ECO:0000313" key="3">
    <source>
        <dbReference type="Proteomes" id="UP000479190"/>
    </source>
</evidence>
<dbReference type="Proteomes" id="UP000479190">
    <property type="component" value="Unassembled WGS sequence"/>
</dbReference>
<dbReference type="GO" id="GO:0071011">
    <property type="term" value="C:precatalytic spliceosome"/>
    <property type="evidence" value="ECO:0007669"/>
    <property type="project" value="TreeGrafter"/>
</dbReference>
<accession>A0A6H5IFJ8</accession>
<protein>
    <submittedName>
        <fullName evidence="2">Uncharacterized protein</fullName>
    </submittedName>
</protein>
<dbReference type="OrthoDB" id="10072532at2759"/>
<feature type="compositionally biased region" description="Pro residues" evidence="1">
    <location>
        <begin position="22"/>
        <end position="45"/>
    </location>
</feature>
<feature type="compositionally biased region" description="Basic and acidic residues" evidence="1">
    <location>
        <begin position="53"/>
        <end position="83"/>
    </location>
</feature>